<dbReference type="SUPFAM" id="SSF53335">
    <property type="entry name" value="S-adenosyl-L-methionine-dependent methyltransferases"/>
    <property type="match status" value="1"/>
</dbReference>
<proteinExistence type="predicted"/>
<comment type="caution">
    <text evidence="1">The sequence shown here is derived from an EMBL/GenBank/DDBJ whole genome shotgun (WGS) entry which is preliminary data.</text>
</comment>
<organism evidence="1 2">
    <name type="scientific">Elaphomyces granulatus</name>
    <dbReference type="NCBI Taxonomy" id="519963"/>
    <lineage>
        <taxon>Eukaryota</taxon>
        <taxon>Fungi</taxon>
        <taxon>Dikarya</taxon>
        <taxon>Ascomycota</taxon>
        <taxon>Pezizomycotina</taxon>
        <taxon>Eurotiomycetes</taxon>
        <taxon>Eurotiomycetidae</taxon>
        <taxon>Eurotiales</taxon>
        <taxon>Elaphomycetaceae</taxon>
        <taxon>Elaphomyces</taxon>
    </lineage>
</organism>
<dbReference type="EMBL" id="NPHW01002201">
    <property type="protein sequence ID" value="OXV11975.1"/>
    <property type="molecule type" value="Genomic_DNA"/>
</dbReference>
<dbReference type="PANTHER" id="PTHR43591:SF10">
    <property type="entry name" value="ABC TRANSMEMBRANE TYPE-1 DOMAIN-CONTAINING PROTEIN-RELATED"/>
    <property type="match status" value="1"/>
</dbReference>
<dbReference type="GO" id="GO:0008168">
    <property type="term" value="F:methyltransferase activity"/>
    <property type="evidence" value="ECO:0007669"/>
    <property type="project" value="TreeGrafter"/>
</dbReference>
<evidence type="ECO:0008006" key="3">
    <source>
        <dbReference type="Google" id="ProtNLM"/>
    </source>
</evidence>
<dbReference type="Pfam" id="PF13489">
    <property type="entry name" value="Methyltransf_23"/>
    <property type="match status" value="1"/>
</dbReference>
<protein>
    <recommendedName>
        <fullName evidence="3">Methyltransferase domain-containing protein</fullName>
    </recommendedName>
</protein>
<dbReference type="Gene3D" id="3.40.50.150">
    <property type="entry name" value="Vaccinia Virus protein VP39"/>
    <property type="match status" value="1"/>
</dbReference>
<dbReference type="AlphaFoldDB" id="A0A232M6D2"/>
<reference evidence="1 2" key="1">
    <citation type="journal article" date="2015" name="Environ. Microbiol.">
        <title>Metagenome sequence of Elaphomyces granulatus from sporocarp tissue reveals Ascomycota ectomycorrhizal fingerprints of genome expansion and a Proteobacteria-rich microbiome.</title>
        <authorList>
            <person name="Quandt C.A."/>
            <person name="Kohler A."/>
            <person name="Hesse C.N."/>
            <person name="Sharpton T.J."/>
            <person name="Martin F."/>
            <person name="Spatafora J.W."/>
        </authorList>
    </citation>
    <scope>NUCLEOTIDE SEQUENCE [LARGE SCALE GENOMIC DNA]</scope>
    <source>
        <strain evidence="1 2">OSC145934</strain>
    </source>
</reference>
<dbReference type="PANTHER" id="PTHR43591">
    <property type="entry name" value="METHYLTRANSFERASE"/>
    <property type="match status" value="1"/>
</dbReference>
<accession>A0A232M6D2</accession>
<evidence type="ECO:0000313" key="1">
    <source>
        <dbReference type="EMBL" id="OXV11975.1"/>
    </source>
</evidence>
<dbReference type="CDD" id="cd02440">
    <property type="entry name" value="AdoMet_MTases"/>
    <property type="match status" value="1"/>
</dbReference>
<keyword evidence="2" id="KW-1185">Reference proteome</keyword>
<gene>
    <name evidence="1" type="ORF">Egran_00264</name>
</gene>
<dbReference type="OrthoDB" id="2013972at2759"/>
<evidence type="ECO:0000313" key="2">
    <source>
        <dbReference type="Proteomes" id="UP000243515"/>
    </source>
</evidence>
<dbReference type="Proteomes" id="UP000243515">
    <property type="component" value="Unassembled WGS sequence"/>
</dbReference>
<dbReference type="InterPro" id="IPR029063">
    <property type="entry name" value="SAM-dependent_MTases_sf"/>
</dbReference>
<name>A0A232M6D2_9EURO</name>
<sequence length="358" mass="40382">MAEVAATLVQQLSSLEFDDKVSIYSLMLSRNSQLMASFQVQDTDSAYGDEVSAYSTSLTSSVLSYQFENGRRYHAFRNGIYLFPNDEVEADRLDLMHEMTLVIMNRKLFIAPLGDSPQRVLDLGTGTGIWAMDFGDLFPSSEVIGVDLSPIQPSLVPPNVKFLVDDIEEPWLYNAPFDFVHGRSLACSIKDYKKVIRQSYELSSRTLTRKETAQQNLSRNVAPGGWVEFQDWDMQLYSEDGTTSQTSLENYCDVVFSAFARAGYSTSPGPQLERWLREAGFEDVHAQRYKVPLGVWPKNKYFKTIGSWNLLQAETGFEAAAMAILSRNGGWPKGDILDLVDETRIDARSSSIHPFFYL</sequence>